<dbReference type="RefSeq" id="WP_193677544.1">
    <property type="nucleotide sequence ID" value="NZ_JADDIV010000004.1"/>
</dbReference>
<gene>
    <name evidence="1" type="ORF">IM787_15310</name>
</gene>
<dbReference type="Proteomes" id="UP000806285">
    <property type="component" value="Unassembled WGS sequence"/>
</dbReference>
<organism evidence="1 2">
    <name type="scientific">Ramlibacter pallidus</name>
    <dbReference type="NCBI Taxonomy" id="2780087"/>
    <lineage>
        <taxon>Bacteria</taxon>
        <taxon>Pseudomonadati</taxon>
        <taxon>Pseudomonadota</taxon>
        <taxon>Betaproteobacteria</taxon>
        <taxon>Burkholderiales</taxon>
        <taxon>Comamonadaceae</taxon>
        <taxon>Ramlibacter</taxon>
    </lineage>
</organism>
<accession>A0ABR9S600</accession>
<reference evidence="1 2" key="1">
    <citation type="submission" date="2020-10" db="EMBL/GenBank/DDBJ databases">
        <title>Ramlibacter sp. HM2 16S ribosomal RNA gene Genome sequencing and assembly.</title>
        <authorList>
            <person name="Kang M."/>
        </authorList>
    </citation>
    <scope>NUCLEOTIDE SEQUENCE [LARGE SCALE GENOMIC DNA]</scope>
    <source>
        <strain evidence="1 2">HM2</strain>
    </source>
</reference>
<sequence>MALLGESALAMWWDMAPEMRAEFEHWHSHEHFPERLALPGFMRASRWSAADGGEGFFILYELQAHAALSSPEYLARLNAPTPWSTRLMPHHRHMVRSQTRVLHSHGAGVARHALTLRLSPRDGEAPRLQAALRAMTGDLPLRAGLAGAHLLQTDAPAIAPTTEQKIRGNADRSADWVFVVCGYELAALRALDEDALAPAALEAVGAAPGAAAGWYALSLSMARGENGPAR</sequence>
<evidence type="ECO:0000313" key="2">
    <source>
        <dbReference type="Proteomes" id="UP000806285"/>
    </source>
</evidence>
<proteinExistence type="predicted"/>
<name>A0ABR9S600_9BURK</name>
<evidence type="ECO:0000313" key="1">
    <source>
        <dbReference type="EMBL" id="MBE7368930.1"/>
    </source>
</evidence>
<dbReference type="EMBL" id="JADDIV010000004">
    <property type="protein sequence ID" value="MBE7368930.1"/>
    <property type="molecule type" value="Genomic_DNA"/>
</dbReference>
<comment type="caution">
    <text evidence="1">The sequence shown here is derived from an EMBL/GenBank/DDBJ whole genome shotgun (WGS) entry which is preliminary data.</text>
</comment>
<protein>
    <submittedName>
        <fullName evidence="1">Uncharacterized protein</fullName>
    </submittedName>
</protein>
<keyword evidence="2" id="KW-1185">Reference proteome</keyword>